<organism evidence="1 2">
    <name type="scientific">Ajellomyces capsulatus (strain H88)</name>
    <name type="common">Darling's disease fungus</name>
    <name type="synonym">Histoplasma capsulatum</name>
    <dbReference type="NCBI Taxonomy" id="544711"/>
    <lineage>
        <taxon>Eukaryota</taxon>
        <taxon>Fungi</taxon>
        <taxon>Dikarya</taxon>
        <taxon>Ascomycota</taxon>
        <taxon>Pezizomycotina</taxon>
        <taxon>Eurotiomycetes</taxon>
        <taxon>Eurotiomycetidae</taxon>
        <taxon>Onygenales</taxon>
        <taxon>Ajellomycetaceae</taxon>
        <taxon>Histoplasma</taxon>
    </lineage>
</organism>
<evidence type="ECO:0000313" key="2">
    <source>
        <dbReference type="Proteomes" id="UP000663419"/>
    </source>
</evidence>
<evidence type="ECO:0000313" key="1">
    <source>
        <dbReference type="EMBL" id="QSS49465.1"/>
    </source>
</evidence>
<protein>
    <submittedName>
        <fullName evidence="1">Uncharacterized protein</fullName>
    </submittedName>
</protein>
<dbReference type="AlphaFoldDB" id="A0A8A1L9I2"/>
<sequence length="64" mass="7100">MLIGFCGPQLDLKTIYQSTDVLRIMVLRPGQLRQHWQKANLPVPFSVGSGLGTSRTLVSGFITR</sequence>
<dbReference type="EMBL" id="CP069102">
    <property type="protein sequence ID" value="QSS49465.1"/>
    <property type="molecule type" value="Genomic_DNA"/>
</dbReference>
<accession>A0A8A1L9I2</accession>
<gene>
    <name evidence="1" type="ORF">I7I53_09821</name>
</gene>
<name>A0A8A1L9I2_AJEC8</name>
<dbReference type="Proteomes" id="UP000663419">
    <property type="component" value="Chromosome 1"/>
</dbReference>
<proteinExistence type="predicted"/>
<reference evidence="1" key="1">
    <citation type="submission" date="2021-01" db="EMBL/GenBank/DDBJ databases">
        <title>Chromosome-level genome assembly of a human fungal pathogen reveals clustering of transcriptionally co-regulated genes.</title>
        <authorList>
            <person name="Voorhies M."/>
            <person name="Cohen S."/>
            <person name="Shea T.P."/>
            <person name="Petrus S."/>
            <person name="Munoz J.F."/>
            <person name="Poplawski S."/>
            <person name="Goldman W.E."/>
            <person name="Michael T."/>
            <person name="Cuomo C.A."/>
            <person name="Sil A."/>
            <person name="Beyhan S."/>
        </authorList>
    </citation>
    <scope>NUCLEOTIDE SEQUENCE</scope>
    <source>
        <strain evidence="1">H88</strain>
    </source>
</reference>
<dbReference type="VEuPathDB" id="FungiDB:I7I53_09821"/>